<feature type="binding site" evidence="21">
    <location>
        <position position="759"/>
    </location>
    <ligand>
        <name>ATP</name>
        <dbReference type="ChEBI" id="CHEBI:30616"/>
    </ligand>
</feature>
<dbReference type="PROSITE" id="PS50011">
    <property type="entry name" value="PROTEIN_KINASE_DOM"/>
    <property type="match status" value="1"/>
</dbReference>
<keyword evidence="14 21" id="KW-0067">ATP-binding</keyword>
<gene>
    <name evidence="24" type="ORF">MKW98_022658</name>
</gene>
<keyword evidence="8" id="KW-0808">Transferase</keyword>
<dbReference type="FunFam" id="3.80.10.10:FF:000288">
    <property type="entry name" value="LRR receptor-like serine/threonine-protein kinase EFR"/>
    <property type="match status" value="1"/>
</dbReference>
<evidence type="ECO:0000313" key="25">
    <source>
        <dbReference type="Proteomes" id="UP001202328"/>
    </source>
</evidence>
<evidence type="ECO:0000256" key="19">
    <source>
        <dbReference type="ARBA" id="ARBA00047899"/>
    </source>
</evidence>
<evidence type="ECO:0000256" key="7">
    <source>
        <dbReference type="ARBA" id="ARBA00022614"/>
    </source>
</evidence>
<sequence>MKLLAQWHLNAKFNTIAFLICSFSFSISHMSVYVDSLAGADAHKSDDRLALIAFKNGITGDPLGILSSWNNKNNSMDFCKWRGVTCSLSHTSRVTMLDLNSQGLVGSISPHIGNLSFLKDLFLYNNSLSGEIPPQIGRLFRLKRLGLSNNSLDGEIPHNISRCSNLIHLSISRNNLVGSIPNGVGYLSNLIFVKLNDNKLSGEIPTSVGNLSSLTYLSLWNNNLEGRIPNTLRQLTSLNTLGLYSNRFSGTVPSSIYNISSLEIFSLMDNQFHGSIPFDIGVTLPNLNHFSVATNNFTGTIPSSFSNMSRLEILQLGQNHLVGSVPCDLCNSKGLQMLQLRENNLGNGQANDLIFFDSLINCTNLGFLDVSYNNFGGVLPSSIANLTTNLVMLLVGGNQIHGSIPAGIQNLVGLTILYLNSNQLTGSIPPGIGNLQNLGTLELEKNKFSGSIPSSFGNLTRLINLFLLYNNLTGLIPSSVGNCTSLQYLALQNNRLSGSIPKQVFQLPSLSNYFSVANNLITGSLPVEVGNLINLGVFDLSENKLSGEIPSSIGKCLSLTYLNLQGNFFRGSIPPDITFLKGLESLSLSRNNLSGMIPKGLEMLTSLNQLYLSYNNLEGSVPTDGVFKNISAFSISGNSKLCGGIPDLKLQNCSMPSNPDTKRKQRKSIPVKVVIIIVVVAVLLLTLIVFFLILYRRRKSKAKPTALNIGNRYMGVSYNELLKATNGFDDSTNLLGVGSFGSVYKGILPQNESKVVAIKVIHLQQRGATKSFMAECDALREVRHRNLLKIVTSCSSTDFQGNPFKALIFEFMANGSLENWLHPIESDTTNDNNLQLKNLNLERRLSIATDVASALNYLHHDCASPIVHCDLKPSNVLLDDDLIAHVGDFGLAKFLRHTSNDYEQDASSVAIKGSIGYVSPEYGMGGEVSTQGDVYSYGILLLEMFTGKKPTDDMFKDGLNIHNFSKMHAFPERVLDIADSRLLLEFEVEHVENTETSNYNLPRSKRRNRATHTKREILASIIKIGVICSSELPSDRISMNKVIVEVQTVNNWFLGIGV</sequence>
<dbReference type="Gene3D" id="3.80.10.10">
    <property type="entry name" value="Ribonuclease Inhibitor"/>
    <property type="match status" value="3"/>
</dbReference>
<keyword evidence="5" id="KW-0723">Serine/threonine-protein kinase</keyword>
<evidence type="ECO:0000256" key="18">
    <source>
        <dbReference type="ARBA" id="ARBA00023180"/>
    </source>
</evidence>
<keyword evidence="7" id="KW-0433">Leucine-rich repeat</keyword>
<dbReference type="InterPro" id="IPR032675">
    <property type="entry name" value="LRR_dom_sf"/>
</dbReference>
<accession>A0AAD4T1V1</accession>
<evidence type="ECO:0000259" key="23">
    <source>
        <dbReference type="PROSITE" id="PS50011"/>
    </source>
</evidence>
<evidence type="ECO:0000256" key="13">
    <source>
        <dbReference type="ARBA" id="ARBA00022777"/>
    </source>
</evidence>
<dbReference type="InterPro" id="IPR001611">
    <property type="entry name" value="Leu-rich_rpt"/>
</dbReference>
<dbReference type="FunFam" id="1.10.510.10:FF:000358">
    <property type="entry name" value="Putative leucine-rich repeat receptor-like serine/threonine-protein kinase"/>
    <property type="match status" value="1"/>
</dbReference>
<dbReference type="Gene3D" id="1.10.510.10">
    <property type="entry name" value="Transferase(Phosphotransferase) domain 1"/>
    <property type="match status" value="1"/>
</dbReference>
<dbReference type="InterPro" id="IPR001245">
    <property type="entry name" value="Ser-Thr/Tyr_kinase_cat_dom"/>
</dbReference>
<evidence type="ECO:0000256" key="5">
    <source>
        <dbReference type="ARBA" id="ARBA00022527"/>
    </source>
</evidence>
<dbReference type="PANTHER" id="PTHR48056:SF89">
    <property type="entry name" value="OS06G0585982 PROTEIN"/>
    <property type="match status" value="1"/>
</dbReference>
<evidence type="ECO:0000256" key="21">
    <source>
        <dbReference type="PROSITE-ProRule" id="PRU10141"/>
    </source>
</evidence>
<comment type="similarity">
    <text evidence="2">Belongs to the protein kinase superfamily. Ser/Thr protein kinase family.</text>
</comment>
<keyword evidence="6" id="KW-0597">Phosphoprotein</keyword>
<dbReference type="Pfam" id="PF00560">
    <property type="entry name" value="LRR_1"/>
    <property type="match status" value="7"/>
</dbReference>
<keyword evidence="25" id="KW-1185">Reference proteome</keyword>
<keyword evidence="16 22" id="KW-0472">Membrane</keyword>
<reference evidence="24" key="1">
    <citation type="submission" date="2022-04" db="EMBL/GenBank/DDBJ databases">
        <title>A functionally conserved STORR gene fusion in Papaver species that diverged 16.8 million years ago.</title>
        <authorList>
            <person name="Catania T."/>
        </authorList>
    </citation>
    <scope>NUCLEOTIDE SEQUENCE</scope>
    <source>
        <strain evidence="24">S-188037</strain>
    </source>
</reference>
<name>A0AAD4T1V1_9MAGN</name>
<dbReference type="Gene3D" id="3.30.200.20">
    <property type="entry name" value="Phosphorylase Kinase, domain 1"/>
    <property type="match status" value="1"/>
</dbReference>
<dbReference type="PROSITE" id="PS00108">
    <property type="entry name" value="PROTEIN_KINASE_ST"/>
    <property type="match status" value="1"/>
</dbReference>
<dbReference type="FunFam" id="3.80.10.10:FF:001158">
    <property type="entry name" value="Leucine-rich repeat protein kinase family protein"/>
    <property type="match status" value="1"/>
</dbReference>
<comment type="catalytic activity">
    <reaction evidence="20">
        <text>L-seryl-[protein] + ATP = O-phospho-L-seryl-[protein] + ADP + H(+)</text>
        <dbReference type="Rhea" id="RHEA:17989"/>
        <dbReference type="Rhea" id="RHEA-COMP:9863"/>
        <dbReference type="Rhea" id="RHEA-COMP:11604"/>
        <dbReference type="ChEBI" id="CHEBI:15378"/>
        <dbReference type="ChEBI" id="CHEBI:29999"/>
        <dbReference type="ChEBI" id="CHEBI:30616"/>
        <dbReference type="ChEBI" id="CHEBI:83421"/>
        <dbReference type="ChEBI" id="CHEBI:456216"/>
        <dbReference type="EC" id="2.7.11.1"/>
    </reaction>
</comment>
<evidence type="ECO:0000256" key="8">
    <source>
        <dbReference type="ARBA" id="ARBA00022679"/>
    </source>
</evidence>
<dbReference type="InterPro" id="IPR013210">
    <property type="entry name" value="LRR_N_plant-typ"/>
</dbReference>
<feature type="domain" description="Protein kinase" evidence="23">
    <location>
        <begin position="729"/>
        <end position="1053"/>
    </location>
</feature>
<dbReference type="InterPro" id="IPR050647">
    <property type="entry name" value="Plant_LRR-RLKs"/>
</dbReference>
<dbReference type="SUPFAM" id="SSF56112">
    <property type="entry name" value="Protein kinase-like (PK-like)"/>
    <property type="match status" value="1"/>
</dbReference>
<dbReference type="AlphaFoldDB" id="A0AAD4T1V1"/>
<dbReference type="FunFam" id="3.80.10.10:FF:000275">
    <property type="entry name" value="Leucine-rich repeat receptor-like protein kinase"/>
    <property type="match status" value="1"/>
</dbReference>
<proteinExistence type="inferred from homology"/>
<dbReference type="PANTHER" id="PTHR48056">
    <property type="entry name" value="LRR RECEPTOR-LIKE SERINE/THREONINE-PROTEIN KINASE-RELATED"/>
    <property type="match status" value="1"/>
</dbReference>
<dbReference type="InterPro" id="IPR000719">
    <property type="entry name" value="Prot_kinase_dom"/>
</dbReference>
<keyword evidence="18" id="KW-0325">Glycoprotein</keyword>
<evidence type="ECO:0000256" key="11">
    <source>
        <dbReference type="ARBA" id="ARBA00022737"/>
    </source>
</evidence>
<evidence type="ECO:0000256" key="17">
    <source>
        <dbReference type="ARBA" id="ARBA00023170"/>
    </source>
</evidence>
<dbReference type="SMART" id="SM00369">
    <property type="entry name" value="LRR_TYP"/>
    <property type="match status" value="8"/>
</dbReference>
<evidence type="ECO:0000256" key="1">
    <source>
        <dbReference type="ARBA" id="ARBA00004251"/>
    </source>
</evidence>
<comment type="caution">
    <text evidence="24">The sequence shown here is derived from an EMBL/GenBank/DDBJ whole genome shotgun (WGS) entry which is preliminary data.</text>
</comment>
<keyword evidence="4" id="KW-1003">Cell membrane</keyword>
<evidence type="ECO:0000256" key="15">
    <source>
        <dbReference type="ARBA" id="ARBA00022989"/>
    </source>
</evidence>
<evidence type="ECO:0000256" key="3">
    <source>
        <dbReference type="ARBA" id="ARBA00012513"/>
    </source>
</evidence>
<keyword evidence="17" id="KW-0675">Receptor</keyword>
<dbReference type="Proteomes" id="UP001202328">
    <property type="component" value="Unassembled WGS sequence"/>
</dbReference>
<protein>
    <recommendedName>
        <fullName evidence="3">non-specific serine/threonine protein kinase</fullName>
        <ecNumber evidence="3">2.7.11.1</ecNumber>
    </recommendedName>
</protein>
<dbReference type="PROSITE" id="PS00107">
    <property type="entry name" value="PROTEIN_KINASE_ATP"/>
    <property type="match status" value="1"/>
</dbReference>
<dbReference type="GO" id="GO:0005524">
    <property type="term" value="F:ATP binding"/>
    <property type="evidence" value="ECO:0007669"/>
    <property type="project" value="UniProtKB-UniRule"/>
</dbReference>
<keyword evidence="11" id="KW-0677">Repeat</keyword>
<dbReference type="Pfam" id="PF13855">
    <property type="entry name" value="LRR_8"/>
    <property type="match status" value="3"/>
</dbReference>
<dbReference type="GO" id="GO:0005886">
    <property type="term" value="C:plasma membrane"/>
    <property type="evidence" value="ECO:0007669"/>
    <property type="project" value="UniProtKB-SubCell"/>
</dbReference>
<dbReference type="FunFam" id="3.30.200.20:FF:000432">
    <property type="entry name" value="LRR receptor-like serine/threonine-protein kinase EFR"/>
    <property type="match status" value="1"/>
</dbReference>
<dbReference type="Pfam" id="PF08263">
    <property type="entry name" value="LRRNT_2"/>
    <property type="match status" value="1"/>
</dbReference>
<dbReference type="Pfam" id="PF07714">
    <property type="entry name" value="PK_Tyr_Ser-Thr"/>
    <property type="match status" value="1"/>
</dbReference>
<evidence type="ECO:0000313" key="24">
    <source>
        <dbReference type="EMBL" id="KAI3935650.1"/>
    </source>
</evidence>
<keyword evidence="12 21" id="KW-0547">Nucleotide-binding</keyword>
<dbReference type="GO" id="GO:0033612">
    <property type="term" value="F:receptor serine/threonine kinase binding"/>
    <property type="evidence" value="ECO:0007669"/>
    <property type="project" value="TreeGrafter"/>
</dbReference>
<feature type="transmembrane region" description="Helical" evidence="22">
    <location>
        <begin position="673"/>
        <end position="695"/>
    </location>
</feature>
<dbReference type="EC" id="2.7.11.1" evidence="3"/>
<dbReference type="InterPro" id="IPR011009">
    <property type="entry name" value="Kinase-like_dom_sf"/>
</dbReference>
<keyword evidence="13" id="KW-0418">Kinase</keyword>
<evidence type="ECO:0000256" key="16">
    <source>
        <dbReference type="ARBA" id="ARBA00023136"/>
    </source>
</evidence>
<comment type="catalytic activity">
    <reaction evidence="19">
        <text>L-threonyl-[protein] + ATP = O-phospho-L-threonyl-[protein] + ADP + H(+)</text>
        <dbReference type="Rhea" id="RHEA:46608"/>
        <dbReference type="Rhea" id="RHEA-COMP:11060"/>
        <dbReference type="Rhea" id="RHEA-COMP:11605"/>
        <dbReference type="ChEBI" id="CHEBI:15378"/>
        <dbReference type="ChEBI" id="CHEBI:30013"/>
        <dbReference type="ChEBI" id="CHEBI:30616"/>
        <dbReference type="ChEBI" id="CHEBI:61977"/>
        <dbReference type="ChEBI" id="CHEBI:456216"/>
        <dbReference type="EC" id="2.7.11.1"/>
    </reaction>
</comment>
<evidence type="ECO:0000256" key="9">
    <source>
        <dbReference type="ARBA" id="ARBA00022692"/>
    </source>
</evidence>
<evidence type="ECO:0000256" key="2">
    <source>
        <dbReference type="ARBA" id="ARBA00008684"/>
    </source>
</evidence>
<dbReference type="GO" id="GO:0004674">
    <property type="term" value="F:protein serine/threonine kinase activity"/>
    <property type="evidence" value="ECO:0007669"/>
    <property type="project" value="UniProtKB-KW"/>
</dbReference>
<keyword evidence="15 22" id="KW-1133">Transmembrane helix</keyword>
<dbReference type="EMBL" id="JAJJMB010006234">
    <property type="protein sequence ID" value="KAI3935650.1"/>
    <property type="molecule type" value="Genomic_DNA"/>
</dbReference>
<keyword evidence="9 22" id="KW-0812">Transmembrane</keyword>
<evidence type="ECO:0000256" key="12">
    <source>
        <dbReference type="ARBA" id="ARBA00022741"/>
    </source>
</evidence>
<dbReference type="SUPFAM" id="SSF52058">
    <property type="entry name" value="L domain-like"/>
    <property type="match status" value="2"/>
</dbReference>
<keyword evidence="10" id="KW-0732">Signal</keyword>
<evidence type="ECO:0000256" key="14">
    <source>
        <dbReference type="ARBA" id="ARBA00022840"/>
    </source>
</evidence>
<evidence type="ECO:0000256" key="4">
    <source>
        <dbReference type="ARBA" id="ARBA00022475"/>
    </source>
</evidence>
<dbReference type="InterPro" id="IPR003591">
    <property type="entry name" value="Leu-rich_rpt_typical-subtyp"/>
</dbReference>
<evidence type="ECO:0000256" key="20">
    <source>
        <dbReference type="ARBA" id="ARBA00048679"/>
    </source>
</evidence>
<dbReference type="InterPro" id="IPR008271">
    <property type="entry name" value="Ser/Thr_kinase_AS"/>
</dbReference>
<organism evidence="24 25">
    <name type="scientific">Papaver atlanticum</name>
    <dbReference type="NCBI Taxonomy" id="357466"/>
    <lineage>
        <taxon>Eukaryota</taxon>
        <taxon>Viridiplantae</taxon>
        <taxon>Streptophyta</taxon>
        <taxon>Embryophyta</taxon>
        <taxon>Tracheophyta</taxon>
        <taxon>Spermatophyta</taxon>
        <taxon>Magnoliopsida</taxon>
        <taxon>Ranunculales</taxon>
        <taxon>Papaveraceae</taxon>
        <taxon>Papaveroideae</taxon>
        <taxon>Papaver</taxon>
    </lineage>
</organism>
<evidence type="ECO:0000256" key="10">
    <source>
        <dbReference type="ARBA" id="ARBA00022729"/>
    </source>
</evidence>
<dbReference type="SMART" id="SM00220">
    <property type="entry name" value="S_TKc"/>
    <property type="match status" value="1"/>
</dbReference>
<dbReference type="InterPro" id="IPR017441">
    <property type="entry name" value="Protein_kinase_ATP_BS"/>
</dbReference>
<evidence type="ECO:0000256" key="6">
    <source>
        <dbReference type="ARBA" id="ARBA00022553"/>
    </source>
</evidence>
<comment type="subcellular location">
    <subcellularLocation>
        <location evidence="1">Cell membrane</location>
        <topology evidence="1">Single-pass type I membrane protein</topology>
    </subcellularLocation>
</comment>
<evidence type="ECO:0000256" key="22">
    <source>
        <dbReference type="SAM" id="Phobius"/>
    </source>
</evidence>